<dbReference type="InterPro" id="IPR016036">
    <property type="entry name" value="Malonyl_transacylase_ACP-bd"/>
</dbReference>
<dbReference type="Pfam" id="PF00550">
    <property type="entry name" value="PP-binding"/>
    <property type="match status" value="1"/>
</dbReference>
<keyword evidence="3" id="KW-0808">Transferase</keyword>
<dbReference type="SMART" id="SM00827">
    <property type="entry name" value="PKS_AT"/>
    <property type="match status" value="2"/>
</dbReference>
<dbReference type="InterPro" id="IPR001227">
    <property type="entry name" value="Ac_transferase_dom_sf"/>
</dbReference>
<dbReference type="GO" id="GO:0006633">
    <property type="term" value="P:fatty acid biosynthetic process"/>
    <property type="evidence" value="ECO:0007669"/>
    <property type="project" value="TreeGrafter"/>
</dbReference>
<dbReference type="PROSITE" id="PS00012">
    <property type="entry name" value="PHOSPHOPANTETHEINE"/>
    <property type="match status" value="1"/>
</dbReference>
<evidence type="ECO:0000256" key="5">
    <source>
        <dbReference type="ARBA" id="ARBA00023315"/>
    </source>
</evidence>
<dbReference type="InterPro" id="IPR050091">
    <property type="entry name" value="PKS_NRPS_Biosynth_Enz"/>
</dbReference>
<dbReference type="Gene3D" id="3.30.70.3290">
    <property type="match status" value="2"/>
</dbReference>
<dbReference type="SMART" id="SM00825">
    <property type="entry name" value="PKS_KS"/>
    <property type="match status" value="1"/>
</dbReference>
<evidence type="ECO:0000313" key="10">
    <source>
        <dbReference type="Proteomes" id="UP000054241"/>
    </source>
</evidence>
<keyword evidence="1" id="KW-0596">Phosphopantetheine</keyword>
<dbReference type="CDD" id="cd00833">
    <property type="entry name" value="PKS"/>
    <property type="match status" value="1"/>
</dbReference>
<dbReference type="SUPFAM" id="SSF47336">
    <property type="entry name" value="ACP-like"/>
    <property type="match status" value="1"/>
</dbReference>
<dbReference type="FunFam" id="3.40.366.10:FF:000002">
    <property type="entry name" value="Probable polyketide synthase 2"/>
    <property type="match status" value="1"/>
</dbReference>
<name>A0A101N5H2_9ACTN</name>
<dbReference type="Pfam" id="PF22621">
    <property type="entry name" value="CurL-like_PKS_C"/>
    <property type="match status" value="1"/>
</dbReference>
<dbReference type="GO" id="GO:0017000">
    <property type="term" value="P:antibiotic biosynthetic process"/>
    <property type="evidence" value="ECO:0007669"/>
    <property type="project" value="UniProtKB-KW"/>
</dbReference>
<dbReference type="EMBL" id="LMWL01000104">
    <property type="protein sequence ID" value="KUM86951.1"/>
    <property type="molecule type" value="Genomic_DNA"/>
</dbReference>
<dbReference type="InterPro" id="IPR016039">
    <property type="entry name" value="Thiolase-like"/>
</dbReference>
<evidence type="ECO:0000256" key="4">
    <source>
        <dbReference type="ARBA" id="ARBA00023194"/>
    </source>
</evidence>
<protein>
    <submittedName>
        <fullName evidence="9">Uncharacterized protein</fullName>
    </submittedName>
</protein>
<evidence type="ECO:0000256" key="3">
    <source>
        <dbReference type="ARBA" id="ARBA00022679"/>
    </source>
</evidence>
<dbReference type="InterPro" id="IPR032821">
    <property type="entry name" value="PKS_assoc"/>
</dbReference>
<dbReference type="Pfam" id="PF16197">
    <property type="entry name" value="KAsynt_C_assoc"/>
    <property type="match status" value="1"/>
</dbReference>
<keyword evidence="5" id="KW-0012">Acyltransferase</keyword>
<evidence type="ECO:0000256" key="2">
    <source>
        <dbReference type="ARBA" id="ARBA00022553"/>
    </source>
</evidence>
<dbReference type="PANTHER" id="PTHR43775">
    <property type="entry name" value="FATTY ACID SYNTHASE"/>
    <property type="match status" value="1"/>
</dbReference>
<dbReference type="InterPro" id="IPR020806">
    <property type="entry name" value="PKS_PP-bd"/>
</dbReference>
<evidence type="ECO:0000259" key="7">
    <source>
        <dbReference type="PROSITE" id="PS50075"/>
    </source>
</evidence>
<feature type="domain" description="Carrier" evidence="7">
    <location>
        <begin position="15"/>
        <end position="92"/>
    </location>
</feature>
<dbReference type="InterPro" id="IPR036736">
    <property type="entry name" value="ACP-like_sf"/>
</dbReference>
<dbReference type="InterPro" id="IPR014030">
    <property type="entry name" value="Ketoacyl_synth_N"/>
</dbReference>
<dbReference type="PROSITE" id="PS50075">
    <property type="entry name" value="CARRIER"/>
    <property type="match status" value="1"/>
</dbReference>
<dbReference type="RefSeq" id="WP_067010737.1">
    <property type="nucleotide sequence ID" value="NZ_BNDU01000010.1"/>
</dbReference>
<dbReference type="InterPro" id="IPR009081">
    <property type="entry name" value="PP-bd_ACP"/>
</dbReference>
<dbReference type="Gene3D" id="1.10.1200.10">
    <property type="entry name" value="ACP-like"/>
    <property type="match status" value="1"/>
</dbReference>
<dbReference type="SMART" id="SM00823">
    <property type="entry name" value="PKS_PP"/>
    <property type="match status" value="1"/>
</dbReference>
<dbReference type="SUPFAM" id="SSF55048">
    <property type="entry name" value="Probable ACP-binding domain of malonyl-CoA ACP transacylase"/>
    <property type="match status" value="2"/>
</dbReference>
<dbReference type="Proteomes" id="UP000054241">
    <property type="component" value="Unassembled WGS sequence"/>
</dbReference>
<dbReference type="Gene3D" id="3.40.47.10">
    <property type="match status" value="1"/>
</dbReference>
<dbReference type="Pfam" id="PF02801">
    <property type="entry name" value="Ketoacyl-synt_C"/>
    <property type="match status" value="1"/>
</dbReference>
<dbReference type="InterPro" id="IPR014043">
    <property type="entry name" value="Acyl_transferase_dom"/>
</dbReference>
<dbReference type="InterPro" id="IPR006162">
    <property type="entry name" value="Ppantetheine_attach_site"/>
</dbReference>
<dbReference type="InterPro" id="IPR016035">
    <property type="entry name" value="Acyl_Trfase/lysoPLipase"/>
</dbReference>
<dbReference type="SUPFAM" id="SSF53901">
    <property type="entry name" value="Thiolase-like"/>
    <property type="match status" value="1"/>
</dbReference>
<organism evidence="9 10">
    <name type="scientific">Streptomyces cellostaticus</name>
    <dbReference type="NCBI Taxonomy" id="67285"/>
    <lineage>
        <taxon>Bacteria</taxon>
        <taxon>Bacillati</taxon>
        <taxon>Actinomycetota</taxon>
        <taxon>Actinomycetes</taxon>
        <taxon>Kitasatosporales</taxon>
        <taxon>Streptomycetaceae</taxon>
        <taxon>Streptomyces</taxon>
    </lineage>
</organism>
<keyword evidence="4" id="KW-0045">Antibiotic biosynthesis</keyword>
<proteinExistence type="predicted"/>
<dbReference type="Gene3D" id="3.40.366.10">
    <property type="entry name" value="Malonyl-Coenzyme A Acyl Carrier Protein, domain 2"/>
    <property type="match status" value="2"/>
</dbReference>
<feature type="region of interest" description="Disordered" evidence="6">
    <location>
        <begin position="236"/>
        <end position="259"/>
    </location>
</feature>
<dbReference type="Pfam" id="PF00698">
    <property type="entry name" value="Acyl_transf_1"/>
    <property type="match status" value="2"/>
</dbReference>
<dbReference type="SUPFAM" id="SSF52151">
    <property type="entry name" value="FabD/lysophospholipase-like"/>
    <property type="match status" value="2"/>
</dbReference>
<dbReference type="GO" id="GO:0004312">
    <property type="term" value="F:fatty acid synthase activity"/>
    <property type="evidence" value="ECO:0007669"/>
    <property type="project" value="TreeGrafter"/>
</dbReference>
<evidence type="ECO:0000256" key="1">
    <source>
        <dbReference type="ARBA" id="ARBA00022450"/>
    </source>
</evidence>
<sequence length="1430" mass="150048">MSTAQMNGDAAPFRPTADEIAARLRVEVAGLLALRPDAVPADRSLCELGLESTQLTELVQRLSQWLERPVPAWTVWQYPTPAALAAHLAGDGRAARAAAAAPARGRAAAHAPVAIVGIGCRLPGGIETPEALWQGLLDGVDTVGEVPGGRWTVAECLDAGPRACGTMSSRRGGFLDDVAGFDADLFRIPPAEARQMDPRQRIALETAWAALEDARIVHDELAGSRTGVFMGTTAQEHHPATGADPDGIGPRSAAGRDDSTVPARIARALGLDGPAPAVATACGSSLTAAHLAVRSLREGEVDLALAGGVNVLLGPHTTLAMTDSGEVRGEGCGVLVLRRLSDALAAGDRVYAVIRGSAVHDDGAFDGLTAPGPGARADVMRAAWQEAGISPGHVSYVEAHGTRTPLGDPVEAEALGTAFADGRTQALRIGSARTNFGHLEAAAGVVGLMKTALALHHGEIPAGLRLAAPGRLTGFEAGRLEAVTERTPWPGEGRRYAGVSGFAFDGTNAHLALEEAPHRRRLFVPLAADSTGDLRAAADALTDRVRAGGAWYAPELLGRATGTHRVVAAVAHPGELAGALREHVAAHAQGPAVRPHALAFCFPGHGSQWLGMGRDLLGEPAFRTALDECDRALRPFTGWSVTEELLADRPGSRLERTDVVQPVLFALQTALARTLSAWGVEPTVVFGQSVGEVAAAVFAGALPLAEGARLITTWSRLVAEQASGHGALTVCELSLEDAESLPEVRAGRLSLAGHLAPGQVCLSGPREAVDALERDLDGRGVRAWRVNIDYAAQSTQLAQLASELEERLGTLRTRSTTVPFWSTVTGGYADGTDLDAAYWARNMCAPMRLAEATGALADGRGLRIVEITPHPVAGHALQSGLDAFDGDQPRILSTGRRDRVAREALEDVAAALWCDGSDVDWGAVTGRRRRRATPTPVVLPVSGRTARARAENAARLAGHLDGTPDAGLLDVAYTAARHRPHLEHRASIVAASSAEAAEALRALADDRAHPGLIEGAAAAGTDLAVLFTGEGSQRIGTGRELYAAFPEFRRALDEVCAALDPYLRLPLAAVLFAAEDGPDAVLIHETEFTQPVLFAVEVALFRLWQSWGVVPTAVAGHSVGELAAAHVAGVLDLADAARLVAARGRLMQARERGGAMASVQASESEVTEVLARVGGRVTVAEVNGPDQTVVSGDVAAVESVMAWLVGQGRWVRRLEVSHAFHSPHMDAMLGEFAEVAAECVFREPSIAWVSTVTGGVVSAGVVSDPGYWVRQVRAAVRFADAVRTLERSGVGRYVECGPAGVLSARGASCVAEPAVFVASQRGADEPGGEVRSLVQALGALHVAGQDIRWERVFATGVPVDLPVYAFQREHHWLEPARGGAYDARPSGLLSENIYPDLALDQPLSEDPHPVVKMVLQFRQDCSLQQGGPYD</sequence>
<dbReference type="PROSITE" id="PS52004">
    <property type="entry name" value="KS3_2"/>
    <property type="match status" value="1"/>
</dbReference>
<feature type="domain" description="Ketosynthase family 3 (KS3)" evidence="8">
    <location>
        <begin position="110"/>
        <end position="515"/>
    </location>
</feature>
<reference evidence="9 10" key="1">
    <citation type="submission" date="2015-10" db="EMBL/GenBank/DDBJ databases">
        <title>Draft genome sequence of Streptomyces cellostaticus DSM 40189, type strain for the species Streptomyces cellostaticus.</title>
        <authorList>
            <person name="Ruckert C."/>
            <person name="Winkler A."/>
            <person name="Kalinowski J."/>
            <person name="Kampfer P."/>
            <person name="Glaeser S."/>
        </authorList>
    </citation>
    <scope>NUCLEOTIDE SEQUENCE [LARGE SCALE GENOMIC DNA]</scope>
    <source>
        <strain evidence="9 10">DSM 40189</strain>
    </source>
</reference>
<comment type="caution">
    <text evidence="9">The sequence shown here is derived from an EMBL/GenBank/DDBJ whole genome shotgun (WGS) entry which is preliminary data.</text>
</comment>
<dbReference type="GO" id="GO:0005737">
    <property type="term" value="C:cytoplasm"/>
    <property type="evidence" value="ECO:0007669"/>
    <property type="project" value="TreeGrafter"/>
</dbReference>
<dbReference type="STRING" id="67285.AQI88_40940"/>
<dbReference type="Pfam" id="PF00109">
    <property type="entry name" value="ketoacyl-synt"/>
    <property type="match status" value="1"/>
</dbReference>
<dbReference type="PANTHER" id="PTHR43775:SF37">
    <property type="entry name" value="SI:DKEY-61P9.11"/>
    <property type="match status" value="1"/>
</dbReference>
<evidence type="ECO:0000256" key="6">
    <source>
        <dbReference type="SAM" id="MobiDB-lite"/>
    </source>
</evidence>
<dbReference type="InterPro" id="IPR020841">
    <property type="entry name" value="PKS_Beta-ketoAc_synthase_dom"/>
</dbReference>
<keyword evidence="2" id="KW-0597">Phosphoprotein</keyword>
<dbReference type="InterPro" id="IPR014031">
    <property type="entry name" value="Ketoacyl_synth_C"/>
</dbReference>
<accession>A0A101N5H2</accession>
<evidence type="ECO:0000259" key="8">
    <source>
        <dbReference type="PROSITE" id="PS52004"/>
    </source>
</evidence>
<dbReference type="OrthoDB" id="5478077at2"/>
<keyword evidence="10" id="KW-1185">Reference proteome</keyword>
<evidence type="ECO:0000313" key="9">
    <source>
        <dbReference type="EMBL" id="KUM86951.1"/>
    </source>
</evidence>
<gene>
    <name evidence="9" type="ORF">AQI88_40940</name>
</gene>
<dbReference type="GO" id="GO:0071770">
    <property type="term" value="P:DIM/DIP cell wall layer assembly"/>
    <property type="evidence" value="ECO:0007669"/>
    <property type="project" value="TreeGrafter"/>
</dbReference>
<dbReference type="GO" id="GO:0031177">
    <property type="term" value="F:phosphopantetheine binding"/>
    <property type="evidence" value="ECO:0007669"/>
    <property type="project" value="InterPro"/>
</dbReference>
<dbReference type="GO" id="GO:0005886">
    <property type="term" value="C:plasma membrane"/>
    <property type="evidence" value="ECO:0007669"/>
    <property type="project" value="TreeGrafter"/>
</dbReference>